<dbReference type="SUPFAM" id="SSF53901">
    <property type="entry name" value="Thiolase-like"/>
    <property type="match status" value="1"/>
</dbReference>
<dbReference type="Gene3D" id="3.40.47.10">
    <property type="match status" value="2"/>
</dbReference>
<sequence length="330" mass="34877">MRVKRIATHLPATTVAVSGLARTEDLDEQAAATLDRLGVHEVRDAGTATEVDLAHAAAVTACADAGVDPAGLDAVILVQGRAPQYLLSSEAARLQHAVGADRAFTVGVGDLGCVSSSAALTVARGLFAAHPGWRSALVAMGVRTAAPARYRAPMTVLGDGGQAAVLTPDDGPWRLVDQDLRVNGGYADLFRIRYRETGAPGWREECTDLPGYSFRLAVESRAQLTGMTRELLARNGCGPGDVAWLMQNLSAGAIAFWQRALGVELLGVCAANLRRYGHLGPADVLLNLDHAAPLLRAGDRVLVLNSSPVAAWSCALFEYVPDRTPERTPR</sequence>
<proteinExistence type="predicted"/>
<evidence type="ECO:0000313" key="1">
    <source>
        <dbReference type="EMBL" id="OLF14175.1"/>
    </source>
</evidence>
<reference evidence="1 2" key="1">
    <citation type="submission" date="2016-12" db="EMBL/GenBank/DDBJ databases">
        <title>The draft genome sequence of Actinophytocola xinjiangensis.</title>
        <authorList>
            <person name="Wang W."/>
            <person name="Yuan L."/>
        </authorList>
    </citation>
    <scope>NUCLEOTIDE SEQUENCE [LARGE SCALE GENOMIC DNA]</scope>
    <source>
        <strain evidence="1 2">CGMCC 4.4663</strain>
    </source>
</reference>
<dbReference type="InterPro" id="IPR016039">
    <property type="entry name" value="Thiolase-like"/>
</dbReference>
<evidence type="ECO:0008006" key="3">
    <source>
        <dbReference type="Google" id="ProtNLM"/>
    </source>
</evidence>
<keyword evidence="2" id="KW-1185">Reference proteome</keyword>
<comment type="caution">
    <text evidence="1">The sequence shown here is derived from an EMBL/GenBank/DDBJ whole genome shotgun (WGS) entry which is preliminary data.</text>
</comment>
<evidence type="ECO:0000313" key="2">
    <source>
        <dbReference type="Proteomes" id="UP000185696"/>
    </source>
</evidence>
<dbReference type="PANTHER" id="PTHR34069">
    <property type="entry name" value="3-OXOACYL-[ACYL-CARRIER-PROTEIN] SYNTHASE 3"/>
    <property type="match status" value="1"/>
</dbReference>
<dbReference type="Proteomes" id="UP000185696">
    <property type="component" value="Unassembled WGS sequence"/>
</dbReference>
<organism evidence="1 2">
    <name type="scientific">Actinophytocola xinjiangensis</name>
    <dbReference type="NCBI Taxonomy" id="485602"/>
    <lineage>
        <taxon>Bacteria</taxon>
        <taxon>Bacillati</taxon>
        <taxon>Actinomycetota</taxon>
        <taxon>Actinomycetes</taxon>
        <taxon>Pseudonocardiales</taxon>
        <taxon>Pseudonocardiaceae</taxon>
    </lineage>
</organism>
<name>A0A7Z0WRX8_9PSEU</name>
<protein>
    <recommendedName>
        <fullName evidence="3">3-oxoacyl-[acyl-carrier-protein] synthase-3</fullName>
    </recommendedName>
</protein>
<dbReference type="OrthoDB" id="3659750at2"/>
<dbReference type="GO" id="GO:0016746">
    <property type="term" value="F:acyltransferase activity"/>
    <property type="evidence" value="ECO:0007669"/>
    <property type="project" value="UniProtKB-KW"/>
</dbReference>
<dbReference type="GO" id="GO:0044550">
    <property type="term" value="P:secondary metabolite biosynthetic process"/>
    <property type="evidence" value="ECO:0007669"/>
    <property type="project" value="TreeGrafter"/>
</dbReference>
<dbReference type="EMBL" id="MSIF01000001">
    <property type="protein sequence ID" value="OLF14175.1"/>
    <property type="molecule type" value="Genomic_DNA"/>
</dbReference>
<gene>
    <name evidence="1" type="ORF">BLA60_03230</name>
</gene>
<accession>A0A7Z0WRX8</accession>
<dbReference type="RefSeq" id="WP_075131122.1">
    <property type="nucleotide sequence ID" value="NZ_MSIF01000001.1"/>
</dbReference>
<dbReference type="PANTHER" id="PTHR34069:SF2">
    <property type="entry name" value="BETA-KETOACYL-[ACYL-CARRIER-PROTEIN] SYNTHASE III"/>
    <property type="match status" value="1"/>
</dbReference>
<dbReference type="AlphaFoldDB" id="A0A7Z0WRX8"/>